<dbReference type="CDD" id="cd16381">
    <property type="entry name" value="YitT_C_like_1"/>
    <property type="match status" value="1"/>
</dbReference>
<comment type="subcellular location">
    <subcellularLocation>
        <location evidence="1 6">Cell membrane</location>
        <topology evidence="1 6">Multi-pass membrane protein</topology>
    </subcellularLocation>
</comment>
<name>A0A0R1HR87_9LACO</name>
<evidence type="ECO:0000259" key="8">
    <source>
        <dbReference type="Pfam" id="PF18955"/>
    </source>
</evidence>
<dbReference type="InterPro" id="IPR022930">
    <property type="entry name" value="UPF0316"/>
</dbReference>
<keyword evidence="4 6" id="KW-1133">Transmembrane helix</keyword>
<keyword evidence="10" id="KW-1185">Reference proteome</keyword>
<reference evidence="9 10" key="1">
    <citation type="journal article" date="2015" name="Genome Announc.">
        <title>Expanding the biotechnology potential of lactobacilli through comparative genomics of 213 strains and associated genera.</title>
        <authorList>
            <person name="Sun Z."/>
            <person name="Harris H.M."/>
            <person name="McCann A."/>
            <person name="Guo C."/>
            <person name="Argimon S."/>
            <person name="Zhang W."/>
            <person name="Yang X."/>
            <person name="Jeffery I.B."/>
            <person name="Cooney J.C."/>
            <person name="Kagawa T.F."/>
            <person name="Liu W."/>
            <person name="Song Y."/>
            <person name="Salvetti E."/>
            <person name="Wrobel A."/>
            <person name="Rasinkangas P."/>
            <person name="Parkhill J."/>
            <person name="Rea M.C."/>
            <person name="O'Sullivan O."/>
            <person name="Ritari J."/>
            <person name="Douillard F.P."/>
            <person name="Paul Ross R."/>
            <person name="Yang R."/>
            <person name="Briner A.E."/>
            <person name="Felis G.E."/>
            <person name="de Vos W.M."/>
            <person name="Barrangou R."/>
            <person name="Klaenhammer T.R."/>
            <person name="Caufield P.W."/>
            <person name="Cui Y."/>
            <person name="Zhang H."/>
            <person name="O'Toole P.W."/>
        </authorList>
    </citation>
    <scope>NUCLEOTIDE SEQUENCE [LARGE SCALE GENOMIC DNA]</scope>
    <source>
        <strain evidence="9 10">JCM 15530</strain>
    </source>
</reference>
<dbReference type="InterPro" id="IPR044035">
    <property type="entry name" value="DUF5698"/>
</dbReference>
<dbReference type="NCBIfam" id="NF003194">
    <property type="entry name" value="PRK04164.1-5"/>
    <property type="match status" value="1"/>
</dbReference>
<dbReference type="PATRIC" id="fig|1302272.5.peg.1315"/>
<keyword evidence="5 6" id="KW-0472">Membrane</keyword>
<accession>A0A0R1HR87</accession>
<protein>
    <recommendedName>
        <fullName evidence="6">UPF0316 protein FC96_GL001305</fullName>
    </recommendedName>
</protein>
<proteinExistence type="inferred from homology"/>
<keyword evidence="3 6" id="KW-0812">Transmembrane</keyword>
<comment type="caution">
    <text evidence="9">The sequence shown here is derived from an EMBL/GenBank/DDBJ whole genome shotgun (WGS) entry which is preliminary data.</text>
</comment>
<dbReference type="HAMAP" id="MF_01515">
    <property type="entry name" value="UPF0316"/>
    <property type="match status" value="1"/>
</dbReference>
<comment type="similarity">
    <text evidence="6">Belongs to the UPF0316 family.</text>
</comment>
<evidence type="ECO:0000313" key="10">
    <source>
        <dbReference type="Proteomes" id="UP000050911"/>
    </source>
</evidence>
<dbReference type="Pfam" id="PF10035">
    <property type="entry name" value="DUF2179"/>
    <property type="match status" value="1"/>
</dbReference>
<dbReference type="EMBL" id="AZCX01000002">
    <property type="protein sequence ID" value="KRK48984.1"/>
    <property type="molecule type" value="Genomic_DNA"/>
</dbReference>
<dbReference type="InterPro" id="IPR019264">
    <property type="entry name" value="DUF2179"/>
</dbReference>
<dbReference type="PANTHER" id="PTHR40060">
    <property type="entry name" value="UPF0316 PROTEIN YEBE"/>
    <property type="match status" value="1"/>
</dbReference>
<dbReference type="AlphaFoldDB" id="A0A0R1HR87"/>
<evidence type="ECO:0000256" key="5">
    <source>
        <dbReference type="ARBA" id="ARBA00023136"/>
    </source>
</evidence>
<evidence type="ECO:0000256" key="2">
    <source>
        <dbReference type="ARBA" id="ARBA00022475"/>
    </source>
</evidence>
<feature type="domain" description="DUF2179" evidence="7">
    <location>
        <begin position="115"/>
        <end position="167"/>
    </location>
</feature>
<evidence type="ECO:0000256" key="4">
    <source>
        <dbReference type="ARBA" id="ARBA00022989"/>
    </source>
</evidence>
<gene>
    <name evidence="9" type="ORF">FC96_GL001305</name>
</gene>
<sequence>MTMTIDVPTLLLIFCINFIYITLNTIRFMLTMKGFRNLAPVLSVIEITVYVVGLALVLNRLDNVLNVMAYALGYGVGVRVGIWVEDKLALGYIMATVILPSTDTELPKLLRENAFGVTQSLAEGWEGERLVLDILTPRNQERKLYALVNEAEPKAFIITYEPKYISGGFWVKRVRNSRFKRR</sequence>
<feature type="domain" description="DUF5698" evidence="8">
    <location>
        <begin position="25"/>
        <end position="82"/>
    </location>
</feature>
<evidence type="ECO:0000313" key="9">
    <source>
        <dbReference type="EMBL" id="KRK48984.1"/>
    </source>
</evidence>
<feature type="transmembrane region" description="Helical" evidence="6">
    <location>
        <begin position="6"/>
        <end position="26"/>
    </location>
</feature>
<organism evidence="9 10">
    <name type="scientific">Secundilactobacillus kimchicus JCM 15530</name>
    <dbReference type="NCBI Taxonomy" id="1302272"/>
    <lineage>
        <taxon>Bacteria</taxon>
        <taxon>Bacillati</taxon>
        <taxon>Bacillota</taxon>
        <taxon>Bacilli</taxon>
        <taxon>Lactobacillales</taxon>
        <taxon>Lactobacillaceae</taxon>
        <taxon>Secundilactobacillus</taxon>
    </lineage>
</organism>
<evidence type="ECO:0000256" key="3">
    <source>
        <dbReference type="ARBA" id="ARBA00022692"/>
    </source>
</evidence>
<dbReference type="PANTHER" id="PTHR40060:SF1">
    <property type="entry name" value="UPF0316 PROTEIN YEBE"/>
    <property type="match status" value="1"/>
</dbReference>
<evidence type="ECO:0000256" key="1">
    <source>
        <dbReference type="ARBA" id="ARBA00004651"/>
    </source>
</evidence>
<dbReference type="Proteomes" id="UP000050911">
    <property type="component" value="Unassembled WGS sequence"/>
</dbReference>
<evidence type="ECO:0000256" key="6">
    <source>
        <dbReference type="HAMAP-Rule" id="MF_01515"/>
    </source>
</evidence>
<dbReference type="GO" id="GO:0005886">
    <property type="term" value="C:plasma membrane"/>
    <property type="evidence" value="ECO:0007669"/>
    <property type="project" value="UniProtKB-SubCell"/>
</dbReference>
<dbReference type="Pfam" id="PF18955">
    <property type="entry name" value="DUF5698"/>
    <property type="match status" value="1"/>
</dbReference>
<dbReference type="STRING" id="1302272.FC96_GL001305"/>
<evidence type="ECO:0000259" key="7">
    <source>
        <dbReference type="Pfam" id="PF10035"/>
    </source>
</evidence>
<feature type="transmembrane region" description="Helical" evidence="6">
    <location>
        <begin position="38"/>
        <end position="58"/>
    </location>
</feature>
<keyword evidence="2 6" id="KW-1003">Cell membrane</keyword>